<evidence type="ECO:0000313" key="16">
    <source>
        <dbReference type="Proteomes" id="UP000318571"/>
    </source>
</evidence>
<feature type="region of interest" description="Disordered" evidence="12">
    <location>
        <begin position="146"/>
        <end position="182"/>
    </location>
</feature>
<evidence type="ECO:0000256" key="6">
    <source>
        <dbReference type="ARBA" id="ARBA00022827"/>
    </source>
</evidence>
<dbReference type="GO" id="GO:0006915">
    <property type="term" value="P:apoptotic process"/>
    <property type="evidence" value="ECO:0007669"/>
    <property type="project" value="UniProtKB-KW"/>
</dbReference>
<feature type="domain" description="FAD/NAD(P)-binding" evidence="13">
    <location>
        <begin position="201"/>
        <end position="531"/>
    </location>
</feature>
<dbReference type="Gene3D" id="3.50.50.60">
    <property type="entry name" value="FAD/NAD(P)-binding domain"/>
    <property type="match status" value="2"/>
</dbReference>
<evidence type="ECO:0008006" key="17">
    <source>
        <dbReference type="Google" id="ProtNLM"/>
    </source>
</evidence>
<keyword evidence="5" id="KW-0053">Apoptosis</keyword>
<evidence type="ECO:0000256" key="10">
    <source>
        <dbReference type="ARBA" id="ARBA00023128"/>
    </source>
</evidence>
<evidence type="ECO:0000256" key="5">
    <source>
        <dbReference type="ARBA" id="ARBA00022703"/>
    </source>
</evidence>
<evidence type="ECO:0000256" key="1">
    <source>
        <dbReference type="ARBA" id="ARBA00001974"/>
    </source>
</evidence>
<dbReference type="PANTHER" id="PTHR43557:SF4">
    <property type="entry name" value="APOPTOSIS-INDUCING FACTOR 1, MITOCHONDRIAL"/>
    <property type="match status" value="1"/>
</dbReference>
<gene>
    <name evidence="15" type="ORF">TCAL_05593</name>
</gene>
<feature type="compositionally biased region" description="Polar residues" evidence="12">
    <location>
        <begin position="155"/>
        <end position="182"/>
    </location>
</feature>
<dbReference type="GO" id="GO:0071949">
    <property type="term" value="F:FAD binding"/>
    <property type="evidence" value="ECO:0007669"/>
    <property type="project" value="TreeGrafter"/>
</dbReference>
<evidence type="ECO:0000256" key="2">
    <source>
        <dbReference type="ARBA" id="ARBA00004173"/>
    </source>
</evidence>
<dbReference type="Proteomes" id="UP000318571">
    <property type="component" value="Chromosome 10"/>
</dbReference>
<keyword evidence="16" id="KW-1185">Reference proteome</keyword>
<comment type="subcellular location">
    <subcellularLocation>
        <location evidence="2">Mitochondrion</location>
    </subcellularLocation>
</comment>
<evidence type="ECO:0000256" key="9">
    <source>
        <dbReference type="ARBA" id="ARBA00023027"/>
    </source>
</evidence>
<reference evidence="15 16" key="1">
    <citation type="journal article" date="2018" name="Nat. Ecol. Evol.">
        <title>Genomic signatures of mitonuclear coevolution across populations of Tigriopus californicus.</title>
        <authorList>
            <person name="Barreto F.S."/>
            <person name="Watson E.T."/>
            <person name="Lima T.G."/>
            <person name="Willett C.S."/>
            <person name="Edmands S."/>
            <person name="Li W."/>
            <person name="Burton R.S."/>
        </authorList>
    </citation>
    <scope>NUCLEOTIDE SEQUENCE [LARGE SCALE GENOMIC DNA]</scope>
    <source>
        <strain evidence="15 16">San Diego</strain>
    </source>
</reference>
<dbReference type="EMBL" id="VCGU01000458">
    <property type="protein sequence ID" value="TRY63913.1"/>
    <property type="molecule type" value="Genomic_DNA"/>
</dbReference>
<keyword evidence="4" id="KW-0285">Flavoprotein</keyword>
<dbReference type="OMA" id="RSIFFEH"/>
<evidence type="ECO:0000313" key="15">
    <source>
        <dbReference type="EMBL" id="TRY63913.1"/>
    </source>
</evidence>
<evidence type="ECO:0000256" key="3">
    <source>
        <dbReference type="ARBA" id="ARBA00006442"/>
    </source>
</evidence>
<feature type="region of interest" description="Disordered" evidence="12">
    <location>
        <begin position="584"/>
        <end position="627"/>
    </location>
</feature>
<dbReference type="SMART" id="SM01353">
    <property type="entry name" value="AIF_C"/>
    <property type="match status" value="1"/>
</dbReference>
<dbReference type="GO" id="GO:0005739">
    <property type="term" value="C:mitochondrion"/>
    <property type="evidence" value="ECO:0007669"/>
    <property type="project" value="UniProtKB-SubCell"/>
</dbReference>
<keyword evidence="8" id="KW-0560">Oxidoreductase</keyword>
<keyword evidence="7" id="KW-0809">Transit peptide</keyword>
<comment type="cofactor">
    <cofactor evidence="1">
        <name>FAD</name>
        <dbReference type="ChEBI" id="CHEBI:57692"/>
    </cofactor>
</comment>
<evidence type="ECO:0000256" key="11">
    <source>
        <dbReference type="ARBA" id="ARBA00047786"/>
    </source>
</evidence>
<dbReference type="InterPro" id="IPR016156">
    <property type="entry name" value="FAD/NAD-linked_Rdtase_dimer_sf"/>
</dbReference>
<comment type="similarity">
    <text evidence="3">Belongs to the FAD-dependent oxidoreductase family.</text>
</comment>
<dbReference type="InterPro" id="IPR036188">
    <property type="entry name" value="FAD/NAD-bd_sf"/>
</dbReference>
<feature type="domain" description="Mitochondrial apoptosis-inducing factor C-terminal" evidence="14">
    <location>
        <begin position="535"/>
        <end position="668"/>
    </location>
</feature>
<dbReference type="STRING" id="6832.A0A553NEP2"/>
<dbReference type="PRINTS" id="PR00368">
    <property type="entry name" value="FADPNR"/>
</dbReference>
<dbReference type="AlphaFoldDB" id="A0A553NEP2"/>
<dbReference type="OrthoDB" id="6029at2759"/>
<evidence type="ECO:0000259" key="14">
    <source>
        <dbReference type="Pfam" id="PF14721"/>
    </source>
</evidence>
<dbReference type="Pfam" id="PF14721">
    <property type="entry name" value="AIF_C"/>
    <property type="match status" value="1"/>
</dbReference>
<dbReference type="InterPro" id="IPR050446">
    <property type="entry name" value="FAD-oxidoreductase/Apoptosis"/>
</dbReference>
<name>A0A553NEP2_TIGCA</name>
<comment type="catalytic activity">
    <reaction evidence="11">
        <text>A + NADH + H(+) = AH2 + NAD(+)</text>
        <dbReference type="Rhea" id="RHEA:11356"/>
        <dbReference type="ChEBI" id="CHEBI:13193"/>
        <dbReference type="ChEBI" id="CHEBI:15378"/>
        <dbReference type="ChEBI" id="CHEBI:17499"/>
        <dbReference type="ChEBI" id="CHEBI:57540"/>
        <dbReference type="ChEBI" id="CHEBI:57945"/>
    </reaction>
</comment>
<keyword evidence="9" id="KW-0520">NAD</keyword>
<evidence type="ECO:0000259" key="13">
    <source>
        <dbReference type="Pfam" id="PF07992"/>
    </source>
</evidence>
<accession>A0A553NEP2</accession>
<proteinExistence type="inferred from homology"/>
<dbReference type="PANTHER" id="PTHR43557">
    <property type="entry name" value="APOPTOSIS-INDUCING FACTOR 1"/>
    <property type="match status" value="1"/>
</dbReference>
<dbReference type="SUPFAM" id="SSF55424">
    <property type="entry name" value="FAD/NAD-linked reductases, dimerisation (C-terminal) domain"/>
    <property type="match status" value="1"/>
</dbReference>
<dbReference type="GO" id="GO:0016174">
    <property type="term" value="F:NAD(P)H oxidase H2O2-forming activity"/>
    <property type="evidence" value="ECO:0007669"/>
    <property type="project" value="TreeGrafter"/>
</dbReference>
<dbReference type="GO" id="GO:0046983">
    <property type="term" value="F:protein dimerization activity"/>
    <property type="evidence" value="ECO:0007669"/>
    <property type="project" value="InterPro"/>
</dbReference>
<evidence type="ECO:0000256" key="4">
    <source>
        <dbReference type="ARBA" id="ARBA00022630"/>
    </source>
</evidence>
<dbReference type="PRINTS" id="PR00411">
    <property type="entry name" value="PNDRDTASEI"/>
</dbReference>
<dbReference type="SUPFAM" id="SSF51905">
    <property type="entry name" value="FAD/NAD(P)-binding domain"/>
    <property type="match status" value="2"/>
</dbReference>
<organism evidence="15 16">
    <name type="scientific">Tigriopus californicus</name>
    <name type="common">Marine copepod</name>
    <dbReference type="NCBI Taxonomy" id="6832"/>
    <lineage>
        <taxon>Eukaryota</taxon>
        <taxon>Metazoa</taxon>
        <taxon>Ecdysozoa</taxon>
        <taxon>Arthropoda</taxon>
        <taxon>Crustacea</taxon>
        <taxon>Multicrustacea</taxon>
        <taxon>Hexanauplia</taxon>
        <taxon>Copepoda</taxon>
        <taxon>Harpacticoida</taxon>
        <taxon>Harpacticidae</taxon>
        <taxon>Tigriopus</taxon>
    </lineage>
</organism>
<comment type="caution">
    <text evidence="15">The sequence shown here is derived from an EMBL/GenBank/DDBJ whole genome shotgun (WGS) entry which is preliminary data.</text>
</comment>
<keyword evidence="6" id="KW-0274">FAD</keyword>
<dbReference type="Gene3D" id="3.30.390.30">
    <property type="match status" value="1"/>
</dbReference>
<dbReference type="Pfam" id="PF07992">
    <property type="entry name" value="Pyr_redox_2"/>
    <property type="match status" value="1"/>
</dbReference>
<sequence>MSAWSAFGGGIPFSGGLVALRASTWRLNARLTRPLGPRHRPLSSLTSGLTYPACGAGLAAWPSGQYVARVRPSSYSHLRLGPMAAMASTAGPETPSSGGPQPNQPPSTPSHWVLMAGVALVGVGLLTAKLSGQDLVYIPSMLKKAAEGADPPESSAPNRRSSNPVESVTSVATSTPDVPQNLPVTSLHRAEIPDLPRFVPYVLVGAGAAAFAAFRAIKSEDPTAKVLMIGDENHYPYMRPPLSKELWYSDKIERDDISFTQWNGRQRSLYFEPPPFFTPLSELTEKKNGGVSIVRGHKVVKVNSVKQEVELDNGSVVGFKKCLIATGGRPKKFPVLDKNPLMRAKVSTFRTAQDFFDLKDKAQHMKKIAIIGGGFLGSELACALALKSRNKWDSKLEVIQIFPENGKMGKVLPEYLSAWTTEKVRDEGVTIKSGQKIEQAEVGGPKNDLILTLSDGEKLTVDHAVVAIGLEANTDLAKSSRLEVDNEFGGFRVNAELEARSNVYVAGDAASFYDVILGRRRVEHHDHAIVSGRQAGLNMVRGLAQPYTHQSMFWSDLGPDVGYEAVGLIDSTLPTVGVFARGTQGDTPKAAVTQSDEAMRSESQEGDESEASSGSSPVSPRASSSLPLAENEKYGKGVIFYLKDDVVVGVLMWNVFNRVSLARRIIRENKRYEDLADLAKLFDIYKDEEEIN</sequence>
<dbReference type="GO" id="GO:0033108">
    <property type="term" value="P:mitochondrial respiratory chain complex assembly"/>
    <property type="evidence" value="ECO:0007669"/>
    <property type="project" value="TreeGrafter"/>
</dbReference>
<keyword evidence="10" id="KW-0496">Mitochondrion</keyword>
<dbReference type="InterPro" id="IPR023753">
    <property type="entry name" value="FAD/NAD-binding_dom"/>
</dbReference>
<dbReference type="InterPro" id="IPR029324">
    <property type="entry name" value="AIF_C"/>
</dbReference>
<feature type="compositionally biased region" description="Low complexity" evidence="12">
    <location>
        <begin position="611"/>
        <end position="627"/>
    </location>
</feature>
<evidence type="ECO:0000256" key="8">
    <source>
        <dbReference type="ARBA" id="ARBA00023002"/>
    </source>
</evidence>
<evidence type="ECO:0000256" key="12">
    <source>
        <dbReference type="SAM" id="MobiDB-lite"/>
    </source>
</evidence>
<evidence type="ECO:0000256" key="7">
    <source>
        <dbReference type="ARBA" id="ARBA00022946"/>
    </source>
</evidence>
<feature type="region of interest" description="Disordered" evidence="12">
    <location>
        <begin position="87"/>
        <end position="110"/>
    </location>
</feature>
<protein>
    <recommendedName>
        <fullName evidence="17">FAD/NAD(P)-binding domain-containing protein</fullName>
    </recommendedName>
</protein>